<name>A0A8J7TV09_9PROT</name>
<evidence type="ECO:0000313" key="5">
    <source>
        <dbReference type="Proteomes" id="UP000664414"/>
    </source>
</evidence>
<accession>A0A8J7TV09</accession>
<evidence type="ECO:0000256" key="3">
    <source>
        <dbReference type="SAM" id="SignalP"/>
    </source>
</evidence>
<feature type="chain" id="PRO_5035279318" description="Chromosome partition protein Smc" evidence="3">
    <location>
        <begin position="23"/>
        <end position="288"/>
    </location>
</feature>
<keyword evidence="3" id="KW-0732">Signal</keyword>
<keyword evidence="1" id="KW-0175">Coiled coil</keyword>
<gene>
    <name evidence="4" type="ORF">J0H12_01110</name>
</gene>
<evidence type="ECO:0000256" key="2">
    <source>
        <dbReference type="SAM" id="MobiDB-lite"/>
    </source>
</evidence>
<organism evidence="4 5">
    <name type="scientific">Candidatus Paracaedimonas acanthamoebae</name>
    <dbReference type="NCBI Taxonomy" id="244581"/>
    <lineage>
        <taxon>Bacteria</taxon>
        <taxon>Pseudomonadati</taxon>
        <taxon>Pseudomonadota</taxon>
        <taxon>Alphaproteobacteria</taxon>
        <taxon>Holosporales</taxon>
        <taxon>Caedimonadaceae</taxon>
        <taxon>Candidatus Paracaedimonas</taxon>
    </lineage>
</organism>
<feature type="signal peptide" evidence="3">
    <location>
        <begin position="1"/>
        <end position="22"/>
    </location>
</feature>
<dbReference type="Proteomes" id="UP000664414">
    <property type="component" value="Unassembled WGS sequence"/>
</dbReference>
<proteinExistence type="predicted"/>
<feature type="region of interest" description="Disordered" evidence="2">
    <location>
        <begin position="258"/>
        <end position="288"/>
    </location>
</feature>
<dbReference type="AlphaFoldDB" id="A0A8J7TV09"/>
<protein>
    <recommendedName>
        <fullName evidence="6">Chromosome partition protein Smc</fullName>
    </recommendedName>
</protein>
<sequence length="288" mass="32648">MKKETIIYTILCSLMMTSAAVASNDDILDESRDAYRTPKTKKAVSRITKEEFTPTSFEKLRMRAVSRLESEKREEAEELQAQAEKNRLLEEVESKKQAQTAKHEKELEELKERLRLLSLTQDETLAALREQNQKLMEEKKALEDAQNMSEKEQLRIQQEIAEEKAAVAKLTTELATAQQAATQDATAIEKLKTSLASKEKVIKALDLDLDESAKKYAKIKKDYQEANLRAAVLEEDVKLAEQEKVQIQEKLASYEHHVFGDQEKSTASTSNATTSGNRRSIKPISSTK</sequence>
<feature type="compositionally biased region" description="Low complexity" evidence="2">
    <location>
        <begin position="265"/>
        <end position="278"/>
    </location>
</feature>
<comment type="caution">
    <text evidence="4">The sequence shown here is derived from an EMBL/GenBank/DDBJ whole genome shotgun (WGS) entry which is preliminary data.</text>
</comment>
<reference evidence="4" key="1">
    <citation type="submission" date="2021-02" db="EMBL/GenBank/DDBJ databases">
        <title>Thiocyanate and organic carbon inputs drive convergent selection for specific autotrophic Afipia and Thiobacillus strains within complex microbiomes.</title>
        <authorList>
            <person name="Huddy R.J."/>
            <person name="Sachdeva R."/>
            <person name="Kadzinga F."/>
            <person name="Kantor R.S."/>
            <person name="Harrison S.T.L."/>
            <person name="Banfield J.F."/>
        </authorList>
    </citation>
    <scope>NUCLEOTIDE SEQUENCE</scope>
    <source>
        <strain evidence="4">SCN18_10_11_15_R4_P_38_20</strain>
    </source>
</reference>
<evidence type="ECO:0000313" key="4">
    <source>
        <dbReference type="EMBL" id="MBN9412514.1"/>
    </source>
</evidence>
<dbReference type="EMBL" id="JAFKGL010000011">
    <property type="protein sequence ID" value="MBN9412514.1"/>
    <property type="molecule type" value="Genomic_DNA"/>
</dbReference>
<feature type="coiled-coil region" evidence="1">
    <location>
        <begin position="62"/>
        <end position="257"/>
    </location>
</feature>
<evidence type="ECO:0008006" key="6">
    <source>
        <dbReference type="Google" id="ProtNLM"/>
    </source>
</evidence>
<evidence type="ECO:0000256" key="1">
    <source>
        <dbReference type="SAM" id="Coils"/>
    </source>
</evidence>